<dbReference type="AlphaFoldDB" id="A0A1I0L525"/>
<reference evidence="2" key="1">
    <citation type="submission" date="2016-10" db="EMBL/GenBank/DDBJ databases">
        <authorList>
            <person name="Varghese N."/>
            <person name="Submissions S."/>
        </authorList>
    </citation>
    <scope>NUCLEOTIDE SEQUENCE [LARGE SCALE GENOMIC DNA]</scope>
    <source>
        <strain evidence="2">DSM 16858</strain>
    </source>
</reference>
<dbReference type="Proteomes" id="UP000199181">
    <property type="component" value="Unassembled WGS sequence"/>
</dbReference>
<dbReference type="EMBL" id="FOIJ01000019">
    <property type="protein sequence ID" value="SEU34480.1"/>
    <property type="molecule type" value="Genomic_DNA"/>
</dbReference>
<protein>
    <submittedName>
        <fullName evidence="1">Uncharacterized protein</fullName>
    </submittedName>
</protein>
<proteinExistence type="predicted"/>
<organism evidence="1 2">
    <name type="scientific">Stigmatella erecta</name>
    <dbReference type="NCBI Taxonomy" id="83460"/>
    <lineage>
        <taxon>Bacteria</taxon>
        <taxon>Pseudomonadati</taxon>
        <taxon>Myxococcota</taxon>
        <taxon>Myxococcia</taxon>
        <taxon>Myxococcales</taxon>
        <taxon>Cystobacterineae</taxon>
        <taxon>Archangiaceae</taxon>
        <taxon>Stigmatella</taxon>
    </lineage>
</organism>
<accession>A0A1I0L525</accession>
<sequence length="245" mass="26810">MPLHQTFPEAVGSWDCAKTLHESMTLLTLRRALETAQAKNPRYTGGRLLGGIALGSLPEWDMPGSTGPREPPPGAQEFLRGVSWPEESRVTCVELKTCRVSKVFEGSRLAVELALGQKAPSCPPRCEGLQFFLQSACTWQFQTLLNTRDVPRRAAGILLHLIQDSFCHGPFSPPRGTTLRQNMEHTLGALPAIETGARLLQMIDMSSHTSAIMRFLEQNVFALASSLPPVLASPERFPQAAPSLP</sequence>
<evidence type="ECO:0000313" key="1">
    <source>
        <dbReference type="EMBL" id="SEU34480.1"/>
    </source>
</evidence>
<name>A0A1I0L525_9BACT</name>
<keyword evidence="2" id="KW-1185">Reference proteome</keyword>
<gene>
    <name evidence="1" type="ORF">SAMN05443639_11960</name>
</gene>
<evidence type="ECO:0000313" key="2">
    <source>
        <dbReference type="Proteomes" id="UP000199181"/>
    </source>
</evidence>